<keyword evidence="11" id="KW-1185">Reference proteome</keyword>
<name>A0ABU6WFH8_9FABA</name>
<feature type="coiled-coil region" evidence="8">
    <location>
        <begin position="787"/>
        <end position="814"/>
    </location>
</feature>
<feature type="binding site" evidence="7">
    <location>
        <begin position="172"/>
        <end position="179"/>
    </location>
    <ligand>
        <name>ATP</name>
        <dbReference type="ChEBI" id="CHEBI:30616"/>
    </ligand>
</feature>
<keyword evidence="4 8" id="KW-0175">Coiled coil</keyword>
<accession>A0ABU6WFH8</accession>
<dbReference type="InterPro" id="IPR036961">
    <property type="entry name" value="Kinesin_motor_dom_sf"/>
</dbReference>
<feature type="coiled-coil region" evidence="8">
    <location>
        <begin position="576"/>
        <end position="630"/>
    </location>
</feature>
<dbReference type="SMART" id="SM00129">
    <property type="entry name" value="KISc"/>
    <property type="match status" value="1"/>
</dbReference>
<evidence type="ECO:0000313" key="11">
    <source>
        <dbReference type="Proteomes" id="UP001341840"/>
    </source>
</evidence>
<evidence type="ECO:0000256" key="5">
    <source>
        <dbReference type="ARBA" id="ARBA00023175"/>
    </source>
</evidence>
<dbReference type="InterPro" id="IPR001752">
    <property type="entry name" value="Kinesin_motor_dom"/>
</dbReference>
<feature type="domain" description="Kinesin motor" evidence="9">
    <location>
        <begin position="91"/>
        <end position="428"/>
    </location>
</feature>
<feature type="coiled-coil region" evidence="8">
    <location>
        <begin position="1053"/>
        <end position="1090"/>
    </location>
</feature>
<evidence type="ECO:0000256" key="6">
    <source>
        <dbReference type="ARBA" id="ARBA00034488"/>
    </source>
</evidence>
<evidence type="ECO:0000256" key="3">
    <source>
        <dbReference type="ARBA" id="ARBA00022840"/>
    </source>
</evidence>
<evidence type="ECO:0000256" key="4">
    <source>
        <dbReference type="ARBA" id="ARBA00023054"/>
    </source>
</evidence>
<feature type="coiled-coil region" evidence="8">
    <location>
        <begin position="839"/>
        <end position="887"/>
    </location>
</feature>
<dbReference type="PROSITE" id="PS50067">
    <property type="entry name" value="KINESIN_MOTOR_2"/>
    <property type="match status" value="1"/>
</dbReference>
<proteinExistence type="inferred from homology"/>
<dbReference type="Pfam" id="PF00225">
    <property type="entry name" value="Kinesin"/>
    <property type="match status" value="1"/>
</dbReference>
<dbReference type="EMBL" id="JASCZI010181491">
    <property type="protein sequence ID" value="MED6183987.1"/>
    <property type="molecule type" value="Genomic_DNA"/>
</dbReference>
<reference evidence="10 11" key="1">
    <citation type="journal article" date="2023" name="Plants (Basel)">
        <title>Bridging the Gap: Combining Genomics and Transcriptomics Approaches to Understand Stylosanthes scabra, an Orphan Legume from the Brazilian Caatinga.</title>
        <authorList>
            <person name="Ferreira-Neto J.R.C."/>
            <person name="da Silva M.D."/>
            <person name="Binneck E."/>
            <person name="de Melo N.F."/>
            <person name="da Silva R.H."/>
            <person name="de Melo A.L.T.M."/>
            <person name="Pandolfi V."/>
            <person name="Bustamante F.O."/>
            <person name="Brasileiro-Vidal A.C."/>
            <person name="Benko-Iseppon A.M."/>
        </authorList>
    </citation>
    <scope>NUCLEOTIDE SEQUENCE [LARGE SCALE GENOMIC DNA]</scope>
    <source>
        <tissue evidence="10">Leaves</tissue>
    </source>
</reference>
<comment type="similarity">
    <text evidence="6">Belongs to the TRAFAC class myosin-kinesin ATPase superfamily. Kinesin family. KIN-12 subfamily.</text>
</comment>
<evidence type="ECO:0000313" key="10">
    <source>
        <dbReference type="EMBL" id="MED6183987.1"/>
    </source>
</evidence>
<dbReference type="PANTHER" id="PTHR37739:SF14">
    <property type="entry name" value="KINESIN-LIKE PROTEIN KIN-12E"/>
    <property type="match status" value="1"/>
</dbReference>
<dbReference type="SUPFAM" id="SSF52540">
    <property type="entry name" value="P-loop containing nucleoside triphosphate hydrolases"/>
    <property type="match status" value="1"/>
</dbReference>
<dbReference type="InterPro" id="IPR027417">
    <property type="entry name" value="P-loop_NTPase"/>
</dbReference>
<evidence type="ECO:0000256" key="2">
    <source>
        <dbReference type="ARBA" id="ARBA00022741"/>
    </source>
</evidence>
<keyword evidence="5 7" id="KW-0505">Motor protein</keyword>
<keyword evidence="1" id="KW-0493">Microtubule</keyword>
<dbReference type="Proteomes" id="UP001341840">
    <property type="component" value="Unassembled WGS sequence"/>
</dbReference>
<dbReference type="Gene3D" id="3.40.850.10">
    <property type="entry name" value="Kinesin motor domain"/>
    <property type="match status" value="1"/>
</dbReference>
<dbReference type="PANTHER" id="PTHR37739">
    <property type="entry name" value="KINESIN-LIKE PROTEIN KIN-12D"/>
    <property type="match status" value="1"/>
</dbReference>
<dbReference type="PRINTS" id="PR00380">
    <property type="entry name" value="KINESINHEAVY"/>
</dbReference>
<protein>
    <recommendedName>
        <fullName evidence="9">Kinesin motor domain-containing protein</fullName>
    </recommendedName>
</protein>
<dbReference type="InterPro" id="IPR019821">
    <property type="entry name" value="Kinesin_motor_CS"/>
</dbReference>
<feature type="coiled-coil region" evidence="8">
    <location>
        <begin position="704"/>
        <end position="738"/>
    </location>
</feature>
<evidence type="ECO:0000259" key="9">
    <source>
        <dbReference type="PROSITE" id="PS50067"/>
    </source>
</evidence>
<organism evidence="10 11">
    <name type="scientific">Stylosanthes scabra</name>
    <dbReference type="NCBI Taxonomy" id="79078"/>
    <lineage>
        <taxon>Eukaryota</taxon>
        <taxon>Viridiplantae</taxon>
        <taxon>Streptophyta</taxon>
        <taxon>Embryophyta</taxon>
        <taxon>Tracheophyta</taxon>
        <taxon>Spermatophyta</taxon>
        <taxon>Magnoliopsida</taxon>
        <taxon>eudicotyledons</taxon>
        <taxon>Gunneridae</taxon>
        <taxon>Pentapetalae</taxon>
        <taxon>rosids</taxon>
        <taxon>fabids</taxon>
        <taxon>Fabales</taxon>
        <taxon>Fabaceae</taxon>
        <taxon>Papilionoideae</taxon>
        <taxon>50 kb inversion clade</taxon>
        <taxon>dalbergioids sensu lato</taxon>
        <taxon>Dalbergieae</taxon>
        <taxon>Pterocarpus clade</taxon>
        <taxon>Stylosanthes</taxon>
    </lineage>
</organism>
<keyword evidence="2 7" id="KW-0547">Nucleotide-binding</keyword>
<evidence type="ECO:0000256" key="1">
    <source>
        <dbReference type="ARBA" id="ARBA00022701"/>
    </source>
</evidence>
<comment type="caution">
    <text evidence="10">The sequence shown here is derived from an EMBL/GenBank/DDBJ whole genome shotgun (WGS) entry which is preliminary data.</text>
</comment>
<keyword evidence="3 7" id="KW-0067">ATP-binding</keyword>
<sequence>MPFLSEAASAIKSRFGFHHHPSSDSMSLVQNTPDLLKSAAKDSLVQSSVVRSIGNWDNDEDASSAATCSTAVSSGQSFEFCEDPCFWKDHNVQVIIRMRPLSNAEVSVQGHKKCVKQESSQTITWTGHPESRFTFDLVADENVSQENLFKVAGLPMVENCMGGYNSCMFAYGQTGSGKTHTMLGDIEGGTRRHSVNCGMTPRIFEHLFSRIQKEKEARRDEKLKFTCKISFLEIYNEQILDLLDPSSNNLQIREDIKKGVYVENIKEVEVTNARDVIQQLIEGAANRKVAATNMNRASSRSHSVFTCNIESQWESQGVTLFRFARLNLVDLAGSERQKSSGAEGERLKEATNINKSLSTLGLVIMNLVSISNGKSLHVPYRDSKLTFLLQDSLGGNSKTIIIANISPSICCSLETLSTLKFAQRAKFIKNNAIVNEDASGDVIALRIQIQQLMKEISYLRGRDGGREIQDVESSVINFPGSPGSLKWEGNYGSFSPLTSSKRITHKKDYEIALIGAFRREKEKDMALQALRDENQAAIKLAKQREDEIQGLKMRLRFREAGIKRLEGVASGKISAETHLLNEKEELLKEIEVLRTQVDRNQEVTRFAMENLQLKEEIKRLKSFYEEGEREMMNEQIMVLQNKLLEALDWKFMHQTDLNTKSAMEDVNGDNNLVSDQDPKSRWQSSLREENEFLRIQAIQNQAEMDTIRKKLEVCLQEKEKLERDLHDLTTKFEQEKYQATTEGREQMDLPSTTDMPVININGQQELKAMVDAIASASQREAEAHETAIVLSKENDELRLKLKTLIEDNSKLIELYEQAAAGGRTVDEEVGSIVDNGRHLETVREEANEMKSVLDNLQHQLNELNEENEKLMTLYERAMQEKDDLKRALAYSGEENLETRGETDCQEKLVEVDGGKILSSEETDEVDVHVNSDMDIEVSNCTASKFSDELNCAREKLGIVDEQISDAVRNLSSLGCMEKATVEVDKLSSEIEVIEHDIQVKRESFESLKVMLSDAHERKTLADKKLSALKYSLSNISSSFAYFEQREARARAGVNDLACNINRKKEALAALQASKEGLVNAQKKNQESEAELIANIGTIKSKLEEENRRREGDKVLFAIDNTQHTDPTPKTWHFSGKATELLKLEEEKTKLQSEMNLSLEKLAAIRKELGNLNKKLASTESQIESVQLEIQHILRTSEEKELALQRVMKEREMLLEFRDNGFSEVGRIIVELHQCVFECDLKEAEIKVLEEELETDFTRVQELQTARIIFANSKNNILSSLNPSSMLGRIEEGMQNLTAFILEIKLLLDGISHAT</sequence>
<gene>
    <name evidence="10" type="ORF">PIB30_043018</name>
</gene>
<evidence type="ECO:0000256" key="7">
    <source>
        <dbReference type="PROSITE-ProRule" id="PRU00283"/>
    </source>
</evidence>
<dbReference type="InterPro" id="IPR044986">
    <property type="entry name" value="KIF15/KIN-12"/>
</dbReference>
<dbReference type="PROSITE" id="PS00411">
    <property type="entry name" value="KINESIN_MOTOR_1"/>
    <property type="match status" value="1"/>
</dbReference>
<feature type="coiled-coil region" evidence="8">
    <location>
        <begin position="1140"/>
        <end position="1188"/>
    </location>
</feature>
<evidence type="ECO:0000256" key="8">
    <source>
        <dbReference type="SAM" id="Coils"/>
    </source>
</evidence>